<proteinExistence type="predicted"/>
<evidence type="ECO:0000313" key="1">
    <source>
        <dbReference type="EMBL" id="KAF7802104.1"/>
    </source>
</evidence>
<evidence type="ECO:0000313" key="2">
    <source>
        <dbReference type="Proteomes" id="UP000634136"/>
    </source>
</evidence>
<dbReference type="EMBL" id="JAAIUW010000013">
    <property type="protein sequence ID" value="KAF7802104.1"/>
    <property type="molecule type" value="Genomic_DNA"/>
</dbReference>
<gene>
    <name evidence="1" type="ORF">G2W53_041215</name>
</gene>
<sequence length="63" mass="7383">MGLLIPPKECEVMSKHSWNQNSWLNANRIQEVQVERVAAHVTQLDRFALYLGIQVDFKLEWDS</sequence>
<protein>
    <submittedName>
        <fullName evidence="1">Uncharacterized protein</fullName>
    </submittedName>
</protein>
<name>A0A834SEU4_9FABA</name>
<keyword evidence="2" id="KW-1185">Reference proteome</keyword>
<accession>A0A834SEU4</accession>
<dbReference type="AlphaFoldDB" id="A0A834SEU4"/>
<organism evidence="1 2">
    <name type="scientific">Senna tora</name>
    <dbReference type="NCBI Taxonomy" id="362788"/>
    <lineage>
        <taxon>Eukaryota</taxon>
        <taxon>Viridiplantae</taxon>
        <taxon>Streptophyta</taxon>
        <taxon>Embryophyta</taxon>
        <taxon>Tracheophyta</taxon>
        <taxon>Spermatophyta</taxon>
        <taxon>Magnoliopsida</taxon>
        <taxon>eudicotyledons</taxon>
        <taxon>Gunneridae</taxon>
        <taxon>Pentapetalae</taxon>
        <taxon>rosids</taxon>
        <taxon>fabids</taxon>
        <taxon>Fabales</taxon>
        <taxon>Fabaceae</taxon>
        <taxon>Caesalpinioideae</taxon>
        <taxon>Cassia clade</taxon>
        <taxon>Senna</taxon>
    </lineage>
</organism>
<dbReference type="Proteomes" id="UP000634136">
    <property type="component" value="Unassembled WGS sequence"/>
</dbReference>
<reference evidence="1" key="1">
    <citation type="submission" date="2020-09" db="EMBL/GenBank/DDBJ databases">
        <title>Genome-Enabled Discovery of Anthraquinone Biosynthesis in Senna tora.</title>
        <authorList>
            <person name="Kang S.-H."/>
            <person name="Pandey R.P."/>
            <person name="Lee C.-M."/>
            <person name="Sim J.-S."/>
            <person name="Jeong J.-T."/>
            <person name="Choi B.-S."/>
            <person name="Jung M."/>
            <person name="Ginzburg D."/>
            <person name="Zhao K."/>
            <person name="Won S.Y."/>
            <person name="Oh T.-J."/>
            <person name="Yu Y."/>
            <person name="Kim N.-H."/>
            <person name="Lee O.R."/>
            <person name="Lee T.-H."/>
            <person name="Bashyal P."/>
            <person name="Kim T.-S."/>
            <person name="Lee W.-H."/>
            <person name="Kawkins C."/>
            <person name="Kim C.-K."/>
            <person name="Kim J.S."/>
            <person name="Ahn B.O."/>
            <person name="Rhee S.Y."/>
            <person name="Sohng J.K."/>
        </authorList>
    </citation>
    <scope>NUCLEOTIDE SEQUENCE</scope>
    <source>
        <tissue evidence="1">Leaf</tissue>
    </source>
</reference>
<comment type="caution">
    <text evidence="1">The sequence shown here is derived from an EMBL/GenBank/DDBJ whole genome shotgun (WGS) entry which is preliminary data.</text>
</comment>